<dbReference type="PANTHER" id="PTHR12526">
    <property type="entry name" value="GLYCOSYLTRANSFERASE"/>
    <property type="match status" value="1"/>
</dbReference>
<evidence type="ECO:0000313" key="5">
    <source>
        <dbReference type="EMBL" id="SLM46405.1"/>
    </source>
</evidence>
<protein>
    <submittedName>
        <fullName evidence="5">Putative GDP-mannose-dependent alpha-(1-6)-phosphatidylinositol monomannoside mannosyltransferase</fullName>
        <ecNumber evidence="5">2.4.1.57</ecNumber>
    </submittedName>
</protein>
<gene>
    <name evidence="5" type="ORF">NSJP_0233</name>
</gene>
<accession>A0A1W1I071</accession>
<evidence type="ECO:0000313" key="6">
    <source>
        <dbReference type="Proteomes" id="UP000192042"/>
    </source>
</evidence>
<proteinExistence type="predicted"/>
<dbReference type="Pfam" id="PF00534">
    <property type="entry name" value="Glycos_transf_1"/>
    <property type="match status" value="1"/>
</dbReference>
<keyword evidence="6" id="KW-1185">Reference proteome</keyword>
<evidence type="ECO:0000259" key="4">
    <source>
        <dbReference type="Pfam" id="PF13439"/>
    </source>
</evidence>
<dbReference type="SUPFAM" id="SSF53756">
    <property type="entry name" value="UDP-Glycosyltransferase/glycogen phosphorylase"/>
    <property type="match status" value="1"/>
</dbReference>
<dbReference type="OrthoDB" id="9814612at2"/>
<dbReference type="Proteomes" id="UP000192042">
    <property type="component" value="Chromosome I"/>
</dbReference>
<name>A0A1W1I071_9BACT</name>
<feature type="domain" description="Glycosyl transferase family 1" evidence="3">
    <location>
        <begin position="179"/>
        <end position="345"/>
    </location>
</feature>
<dbReference type="STRING" id="1325564.NSJP_0233"/>
<organism evidence="5 6">
    <name type="scientific">Nitrospira japonica</name>
    <dbReference type="NCBI Taxonomy" id="1325564"/>
    <lineage>
        <taxon>Bacteria</taxon>
        <taxon>Pseudomonadati</taxon>
        <taxon>Nitrospirota</taxon>
        <taxon>Nitrospiria</taxon>
        <taxon>Nitrospirales</taxon>
        <taxon>Nitrospiraceae</taxon>
        <taxon>Nitrospira</taxon>
    </lineage>
</organism>
<dbReference type="EC" id="2.4.1.57" evidence="5"/>
<dbReference type="GO" id="GO:0016757">
    <property type="term" value="F:glycosyltransferase activity"/>
    <property type="evidence" value="ECO:0007669"/>
    <property type="project" value="UniProtKB-KW"/>
</dbReference>
<dbReference type="KEGG" id="nja:NSJP_0233"/>
<evidence type="ECO:0000259" key="3">
    <source>
        <dbReference type="Pfam" id="PF00534"/>
    </source>
</evidence>
<dbReference type="PANTHER" id="PTHR12526:SF510">
    <property type="entry name" value="D-INOSITOL 3-PHOSPHATE GLYCOSYLTRANSFERASE"/>
    <property type="match status" value="1"/>
</dbReference>
<dbReference type="InterPro" id="IPR028098">
    <property type="entry name" value="Glyco_trans_4-like_N"/>
</dbReference>
<dbReference type="InterPro" id="IPR001296">
    <property type="entry name" value="Glyco_trans_1"/>
</dbReference>
<keyword evidence="1 5" id="KW-0328">Glycosyltransferase</keyword>
<dbReference type="Pfam" id="PF13439">
    <property type="entry name" value="Glyco_transf_4"/>
    <property type="match status" value="1"/>
</dbReference>
<dbReference type="AlphaFoldDB" id="A0A1W1I071"/>
<sequence length="371" mass="40567">MPARLMLLAIGLGVGGTETHILELASRIDRSRYDVTVCCLKTAGCLADELRARGVRVVSLNGTGKLDALVLFRLWKLVRRERPDVIQAFLFWANMAARLLGRAMKAVPVISSYHDEVVSEGWLIRALDRLTFGWSHTIVCCSEAVRRSVSSQVCARPARYTIIPFGLDPQQFNPSDAATRQELGLSQDLPVLGTVCRLVEPKKGLSILLQALAEMRRREGSPLCQILIVGDGPARDMLQTMSEHLGIASRVVFAGCRRDIPRVLPLLHGFVMPSLYEGFGIAILEAMASGKAVIATAVGGIPEFVKQGETGLLVEPGSPLALAEAMTTLLRDQESARRMGSRGRDFVRDNFGIATVVRRHEQVYDACLAHA</sequence>
<evidence type="ECO:0000256" key="1">
    <source>
        <dbReference type="ARBA" id="ARBA00022676"/>
    </source>
</evidence>
<keyword evidence="2 5" id="KW-0808">Transferase</keyword>
<dbReference type="Gene3D" id="3.40.50.2000">
    <property type="entry name" value="Glycogen Phosphorylase B"/>
    <property type="match status" value="2"/>
</dbReference>
<reference evidence="5 6" key="1">
    <citation type="submission" date="2017-03" db="EMBL/GenBank/DDBJ databases">
        <authorList>
            <person name="Afonso C.L."/>
            <person name="Miller P.J."/>
            <person name="Scott M.A."/>
            <person name="Spackman E."/>
            <person name="Goraichik I."/>
            <person name="Dimitrov K.M."/>
            <person name="Suarez D.L."/>
            <person name="Swayne D.E."/>
        </authorList>
    </citation>
    <scope>NUCLEOTIDE SEQUENCE [LARGE SCALE GENOMIC DNA]</scope>
    <source>
        <strain evidence="5">Genome sequencing of Nitrospira japonica strain NJ11</strain>
    </source>
</reference>
<dbReference type="RefSeq" id="WP_080885098.1">
    <property type="nucleotide sequence ID" value="NZ_LT828648.1"/>
</dbReference>
<dbReference type="EMBL" id="LT828648">
    <property type="protein sequence ID" value="SLM46405.1"/>
    <property type="molecule type" value="Genomic_DNA"/>
</dbReference>
<feature type="domain" description="Glycosyltransferase subfamily 4-like N-terminal" evidence="4">
    <location>
        <begin position="14"/>
        <end position="170"/>
    </location>
</feature>
<evidence type="ECO:0000256" key="2">
    <source>
        <dbReference type="ARBA" id="ARBA00022679"/>
    </source>
</evidence>